<sequence>MRTTRQASSESITAYSERLTKIFTSLGNIDKTLKEDERVDVLLDNLNSTYGSLRESLAGSQFASGCNLGYNETVSFLLTQEEKRSLRVLMAPAQPLGRFGARHTVAHESEERSDEDEFYGVAEDTVRAYVARFNRYQSSRTNSGPPSSHPQAATWFPGECNYCHNTGHREAHCRMRIKALDEAGPGPNYEKRPAAKLSEVHDGDSQGEMRYAQPFPNSNIGDGKVEGRAVRILSSNLK</sequence>
<dbReference type="AlphaFoldDB" id="A0A177TN60"/>
<dbReference type="Proteomes" id="UP000077521">
    <property type="component" value="Unassembled WGS sequence"/>
</dbReference>
<gene>
    <name evidence="2" type="ORF">A4X13_0g7665</name>
</gene>
<evidence type="ECO:0000256" key="1">
    <source>
        <dbReference type="SAM" id="MobiDB-lite"/>
    </source>
</evidence>
<protein>
    <submittedName>
        <fullName evidence="2">Uncharacterized protein</fullName>
    </submittedName>
</protein>
<dbReference type="EMBL" id="LWDF02001022">
    <property type="protein sequence ID" value="KAE8240662.1"/>
    <property type="molecule type" value="Genomic_DNA"/>
</dbReference>
<keyword evidence="3" id="KW-1185">Reference proteome</keyword>
<proteinExistence type="predicted"/>
<evidence type="ECO:0000313" key="3">
    <source>
        <dbReference type="Proteomes" id="UP000077521"/>
    </source>
</evidence>
<feature type="region of interest" description="Disordered" evidence="1">
    <location>
        <begin position="183"/>
        <end position="223"/>
    </location>
</feature>
<name>A0A177TN60_9BASI</name>
<accession>A0A177TN60</accession>
<organism evidence="2 3">
    <name type="scientific">Tilletia indica</name>
    <dbReference type="NCBI Taxonomy" id="43049"/>
    <lineage>
        <taxon>Eukaryota</taxon>
        <taxon>Fungi</taxon>
        <taxon>Dikarya</taxon>
        <taxon>Basidiomycota</taxon>
        <taxon>Ustilaginomycotina</taxon>
        <taxon>Exobasidiomycetes</taxon>
        <taxon>Tilletiales</taxon>
        <taxon>Tilletiaceae</taxon>
        <taxon>Tilletia</taxon>
    </lineage>
</organism>
<feature type="compositionally biased region" description="Basic and acidic residues" evidence="1">
    <location>
        <begin position="189"/>
        <end position="204"/>
    </location>
</feature>
<reference evidence="2" key="1">
    <citation type="submission" date="2016-04" db="EMBL/GenBank/DDBJ databases">
        <authorList>
            <person name="Nguyen H.D."/>
            <person name="Samba Siva P."/>
            <person name="Cullis J."/>
            <person name="Levesque C.A."/>
            <person name="Hambleton S."/>
        </authorList>
    </citation>
    <scope>NUCLEOTIDE SEQUENCE</scope>
    <source>
        <strain evidence="2">DAOMC 236416</strain>
    </source>
</reference>
<evidence type="ECO:0000313" key="2">
    <source>
        <dbReference type="EMBL" id="KAE8240662.1"/>
    </source>
</evidence>
<reference evidence="2" key="2">
    <citation type="journal article" date="2019" name="IMA Fungus">
        <title>Genome sequencing and comparison of five Tilletia species to identify candidate genes for the detection of regulated species infecting wheat.</title>
        <authorList>
            <person name="Nguyen H.D.T."/>
            <person name="Sultana T."/>
            <person name="Kesanakurti P."/>
            <person name="Hambleton S."/>
        </authorList>
    </citation>
    <scope>NUCLEOTIDE SEQUENCE</scope>
    <source>
        <strain evidence="2">DAOMC 236416</strain>
    </source>
</reference>
<comment type="caution">
    <text evidence="2">The sequence shown here is derived from an EMBL/GenBank/DDBJ whole genome shotgun (WGS) entry which is preliminary data.</text>
</comment>